<evidence type="ECO:0000256" key="1">
    <source>
        <dbReference type="ARBA" id="ARBA00022679"/>
    </source>
</evidence>
<evidence type="ECO:0000256" key="2">
    <source>
        <dbReference type="ARBA" id="ARBA00022777"/>
    </source>
</evidence>
<evidence type="ECO:0000256" key="3">
    <source>
        <dbReference type="ARBA" id="ARBA00023012"/>
    </source>
</evidence>
<feature type="transmembrane region" description="Helical" evidence="4">
    <location>
        <begin position="183"/>
        <end position="209"/>
    </location>
</feature>
<keyword evidence="4" id="KW-1133">Transmembrane helix</keyword>
<dbReference type="Gene3D" id="1.20.5.1930">
    <property type="match status" value="1"/>
</dbReference>
<feature type="transmembrane region" description="Helical" evidence="4">
    <location>
        <begin position="131"/>
        <end position="153"/>
    </location>
</feature>
<keyword evidence="1" id="KW-0808">Transferase</keyword>
<dbReference type="InterPro" id="IPR011712">
    <property type="entry name" value="Sig_transdc_His_kin_sub3_dim/P"/>
</dbReference>
<keyword evidence="4" id="KW-0472">Membrane</keyword>
<dbReference type="Gene3D" id="3.30.565.10">
    <property type="entry name" value="Histidine kinase-like ATPase, C-terminal domain"/>
    <property type="match status" value="1"/>
</dbReference>
<dbReference type="SUPFAM" id="SSF55874">
    <property type="entry name" value="ATPase domain of HSP90 chaperone/DNA topoisomerase II/histidine kinase"/>
    <property type="match status" value="1"/>
</dbReference>
<keyword evidence="3" id="KW-0902">Two-component regulatory system</keyword>
<dbReference type="Pfam" id="PF07730">
    <property type="entry name" value="HisKA_3"/>
    <property type="match status" value="1"/>
</dbReference>
<keyword evidence="7" id="KW-1185">Reference proteome</keyword>
<dbReference type="PANTHER" id="PTHR24421:SF63">
    <property type="entry name" value="SENSOR HISTIDINE KINASE DESK"/>
    <property type="match status" value="1"/>
</dbReference>
<dbReference type="InterPro" id="IPR036890">
    <property type="entry name" value="HATPase_C_sf"/>
</dbReference>
<accession>A0ABZ2QND2</accession>
<feature type="transmembrane region" description="Helical" evidence="4">
    <location>
        <begin position="39"/>
        <end position="55"/>
    </location>
</feature>
<sequence length="433" mass="45409">MDDEGGDRVIGRVRRKWRGRSTLVWIDIYSRWMLQGQPWLSLAFASLMLVVPDHLTAAQLAVVRTILALGALQAVVFVPLGRRALDRYMGKGPAPWGLLAVSMVLTIAVFAALTALSALVGPADSANASTLGMLVGGTMVTALIPSGAALSLLIRKRVFLGGCGLFAAALLLAGGALSGGWPLWGIVAALVVTVGLMASSTGRSVGWFLAVMWKLEAARDVQSRLAVAEERLRFGRDMHDVLGRNLAVISLKSELAVQLARRGRDEAVDQMVEVQRIAQESQREVREVVRGYREADLQVELAGARSVLQAAGVGCQIEGDGGAGLPADVQSALGWVAREGTTNVLRHAPDAGCCVIRTRVSAGQAVLVMENDGARDAAPGPNASGGGSGLKGLRERLLPLGGTLEAERRPGGSYRLTAQLPVPAAGIQEGGAI</sequence>
<proteinExistence type="predicted"/>
<dbReference type="Proteomes" id="UP001626628">
    <property type="component" value="Chromosome"/>
</dbReference>
<feature type="domain" description="Signal transduction histidine kinase subgroup 3 dimerisation and phosphoacceptor" evidence="5">
    <location>
        <begin position="230"/>
        <end position="297"/>
    </location>
</feature>
<evidence type="ECO:0000313" key="6">
    <source>
        <dbReference type="EMBL" id="WXK78041.1"/>
    </source>
</evidence>
<feature type="transmembrane region" description="Helical" evidence="4">
    <location>
        <begin position="93"/>
        <end position="119"/>
    </location>
</feature>
<feature type="transmembrane region" description="Helical" evidence="4">
    <location>
        <begin position="158"/>
        <end position="177"/>
    </location>
</feature>
<gene>
    <name evidence="6" type="ORF">WAB15_19685</name>
</gene>
<keyword evidence="2 6" id="KW-0418">Kinase</keyword>
<dbReference type="RefSeq" id="WP_407287033.1">
    <property type="nucleotide sequence ID" value="NZ_CP147982.1"/>
</dbReference>
<dbReference type="EMBL" id="CP147982">
    <property type="protein sequence ID" value="WXK78041.1"/>
    <property type="molecule type" value="Genomic_DNA"/>
</dbReference>
<keyword evidence="4" id="KW-0812">Transmembrane</keyword>
<organism evidence="6 7">
    <name type="scientific">Streptomyces sirii</name>
    <dbReference type="NCBI Taxonomy" id="3127701"/>
    <lineage>
        <taxon>Bacteria</taxon>
        <taxon>Bacillati</taxon>
        <taxon>Actinomycetota</taxon>
        <taxon>Actinomycetes</taxon>
        <taxon>Kitasatosporales</taxon>
        <taxon>Streptomycetaceae</taxon>
        <taxon>Streptomyces</taxon>
    </lineage>
</organism>
<evidence type="ECO:0000313" key="7">
    <source>
        <dbReference type="Proteomes" id="UP001626628"/>
    </source>
</evidence>
<evidence type="ECO:0000256" key="4">
    <source>
        <dbReference type="SAM" id="Phobius"/>
    </source>
</evidence>
<protein>
    <submittedName>
        <fullName evidence="6">Histidine kinase</fullName>
    </submittedName>
</protein>
<dbReference type="PANTHER" id="PTHR24421">
    <property type="entry name" value="NITRATE/NITRITE SENSOR PROTEIN NARX-RELATED"/>
    <property type="match status" value="1"/>
</dbReference>
<dbReference type="GO" id="GO:0016301">
    <property type="term" value="F:kinase activity"/>
    <property type="evidence" value="ECO:0007669"/>
    <property type="project" value="UniProtKB-KW"/>
</dbReference>
<dbReference type="InterPro" id="IPR050482">
    <property type="entry name" value="Sensor_HK_TwoCompSys"/>
</dbReference>
<evidence type="ECO:0000259" key="5">
    <source>
        <dbReference type="Pfam" id="PF07730"/>
    </source>
</evidence>
<reference evidence="6 7" key="1">
    <citation type="submission" date="2024-03" db="EMBL/GenBank/DDBJ databases">
        <title>The complete genome of Streptomyces sirii sp.nov.</title>
        <authorList>
            <person name="Zakalyukina Y.V."/>
            <person name="Belik A.R."/>
            <person name="Biryukov M.V."/>
            <person name="Baturina O.A."/>
            <person name="Kabilov M.R."/>
        </authorList>
    </citation>
    <scope>NUCLEOTIDE SEQUENCE [LARGE SCALE GENOMIC DNA]</scope>
    <source>
        <strain evidence="6 7">BP-8</strain>
    </source>
</reference>
<dbReference type="CDD" id="cd16917">
    <property type="entry name" value="HATPase_UhpB-NarQ-NarX-like"/>
    <property type="match status" value="1"/>
</dbReference>
<name>A0ABZ2QND2_9ACTN</name>
<feature type="transmembrane region" description="Helical" evidence="4">
    <location>
        <begin position="61"/>
        <end position="81"/>
    </location>
</feature>